<feature type="non-terminal residue" evidence="1">
    <location>
        <position position="1"/>
    </location>
</feature>
<protein>
    <submittedName>
        <fullName evidence="1">11566_t:CDS:1</fullName>
    </submittedName>
</protein>
<name>A0ACA9LJG4_9GLOM</name>
<dbReference type="EMBL" id="CAJVPM010005963">
    <property type="protein sequence ID" value="CAG8529852.1"/>
    <property type="molecule type" value="Genomic_DNA"/>
</dbReference>
<accession>A0ACA9LJG4</accession>
<keyword evidence="2" id="KW-1185">Reference proteome</keyword>
<reference evidence="1" key="1">
    <citation type="submission" date="2021-06" db="EMBL/GenBank/DDBJ databases">
        <authorList>
            <person name="Kallberg Y."/>
            <person name="Tangrot J."/>
            <person name="Rosling A."/>
        </authorList>
    </citation>
    <scope>NUCLEOTIDE SEQUENCE</scope>
    <source>
        <strain evidence="1">AU212A</strain>
    </source>
</reference>
<dbReference type="Proteomes" id="UP000789860">
    <property type="component" value="Unassembled WGS sequence"/>
</dbReference>
<evidence type="ECO:0000313" key="1">
    <source>
        <dbReference type="EMBL" id="CAG8529852.1"/>
    </source>
</evidence>
<organism evidence="1 2">
    <name type="scientific">Scutellospora calospora</name>
    <dbReference type="NCBI Taxonomy" id="85575"/>
    <lineage>
        <taxon>Eukaryota</taxon>
        <taxon>Fungi</taxon>
        <taxon>Fungi incertae sedis</taxon>
        <taxon>Mucoromycota</taxon>
        <taxon>Glomeromycotina</taxon>
        <taxon>Glomeromycetes</taxon>
        <taxon>Diversisporales</taxon>
        <taxon>Gigasporaceae</taxon>
        <taxon>Scutellospora</taxon>
    </lineage>
</organism>
<sequence length="175" mass="20384">CHYHKLLLQNRIAAFDELNLINQPPDSVTIYDAIQFVSQAWNKVSEDQKTDILPSTEIDEYIDSESLVNLTNEDEMELENLITRFQNSKDPENPEYLNISTWEFIEIENNYTSEMPTLEDIIAEMQENELEEEPEQQIKPVTAIQAITELDLVLDYIEQLVSSLKIDIKVFSELK</sequence>
<gene>
    <name evidence="1" type="ORF">SCALOS_LOCUS4412</name>
</gene>
<proteinExistence type="predicted"/>
<evidence type="ECO:0000313" key="2">
    <source>
        <dbReference type="Proteomes" id="UP000789860"/>
    </source>
</evidence>
<comment type="caution">
    <text evidence="1">The sequence shown here is derived from an EMBL/GenBank/DDBJ whole genome shotgun (WGS) entry which is preliminary data.</text>
</comment>